<dbReference type="GO" id="GO:0008483">
    <property type="term" value="F:transaminase activity"/>
    <property type="evidence" value="ECO:0007669"/>
    <property type="project" value="UniProtKB-KW"/>
</dbReference>
<keyword evidence="1" id="KW-0032">Aminotransferase</keyword>
<dbReference type="Proteomes" id="UP000254545">
    <property type="component" value="Unassembled WGS sequence"/>
</dbReference>
<comment type="caution">
    <text evidence="1">The sequence shown here is derived from an EMBL/GenBank/DDBJ whole genome shotgun (WGS) entry which is preliminary data.</text>
</comment>
<keyword evidence="1" id="KW-0808">Transferase</keyword>
<dbReference type="InterPro" id="IPR015424">
    <property type="entry name" value="PyrdxlP-dep_Trfase"/>
</dbReference>
<proteinExistence type="predicted"/>
<dbReference type="InterPro" id="IPR015422">
    <property type="entry name" value="PyrdxlP-dep_Trfase_small"/>
</dbReference>
<organism evidence="1 2">
    <name type="scientific">Klebsiella variicola</name>
    <dbReference type="NCBI Taxonomy" id="244366"/>
    <lineage>
        <taxon>Bacteria</taxon>
        <taxon>Pseudomonadati</taxon>
        <taxon>Pseudomonadota</taxon>
        <taxon>Gammaproteobacteria</taxon>
        <taxon>Enterobacterales</taxon>
        <taxon>Enterobacteriaceae</taxon>
        <taxon>Klebsiella/Raoultella group</taxon>
        <taxon>Klebsiella</taxon>
        <taxon>Klebsiella pneumoniae complex</taxon>
    </lineage>
</organism>
<evidence type="ECO:0000313" key="1">
    <source>
        <dbReference type="EMBL" id="STS89943.1"/>
    </source>
</evidence>
<dbReference type="AlphaFoldDB" id="A0A7H4MHZ3"/>
<protein>
    <submittedName>
        <fullName evidence="1">Class III aminotransferase</fullName>
    </submittedName>
</protein>
<reference evidence="1 2" key="1">
    <citation type="submission" date="2018-06" db="EMBL/GenBank/DDBJ databases">
        <authorList>
            <consortium name="Pathogen Informatics"/>
            <person name="Doyle S."/>
        </authorList>
    </citation>
    <scope>NUCLEOTIDE SEQUENCE [LARGE SCALE GENOMIC DNA]</scope>
    <source>
        <strain evidence="1 2">NCTC9177</strain>
    </source>
</reference>
<dbReference type="SUPFAM" id="SSF53383">
    <property type="entry name" value="PLP-dependent transferases"/>
    <property type="match status" value="1"/>
</dbReference>
<dbReference type="EMBL" id="UGKR01000003">
    <property type="protein sequence ID" value="STS89943.1"/>
    <property type="molecule type" value="Genomic_DNA"/>
</dbReference>
<evidence type="ECO:0000313" key="2">
    <source>
        <dbReference type="Proteomes" id="UP000254545"/>
    </source>
</evidence>
<gene>
    <name evidence="1" type="ORF">NCTC9177_03831</name>
</gene>
<sequence length="49" mass="5128">MSHVIHRSLRSTPIVASRAQGAYIFDAQGKPYLDACGGAAVSCLGPRTP</sequence>
<accession>A0A7H4MHZ3</accession>
<name>A0A7H4MHZ3_KLEVA</name>
<dbReference type="Gene3D" id="3.90.1150.10">
    <property type="entry name" value="Aspartate Aminotransferase, domain 1"/>
    <property type="match status" value="1"/>
</dbReference>